<evidence type="ECO:0000313" key="3">
    <source>
        <dbReference type="Proteomes" id="UP001549749"/>
    </source>
</evidence>
<proteinExistence type="predicted"/>
<gene>
    <name evidence="2" type="ORF">ABR189_14075</name>
</gene>
<keyword evidence="1" id="KW-0732">Signal</keyword>
<protein>
    <submittedName>
        <fullName evidence="2">Uncharacterized protein</fullName>
    </submittedName>
</protein>
<evidence type="ECO:0000256" key="1">
    <source>
        <dbReference type="SAM" id="SignalP"/>
    </source>
</evidence>
<comment type="caution">
    <text evidence="2">The sequence shown here is derived from an EMBL/GenBank/DDBJ whole genome shotgun (WGS) entry which is preliminary data.</text>
</comment>
<accession>A0ABV2T654</accession>
<organism evidence="2 3">
    <name type="scientific">Chitinophaga defluvii</name>
    <dbReference type="NCBI Taxonomy" id="3163343"/>
    <lineage>
        <taxon>Bacteria</taxon>
        <taxon>Pseudomonadati</taxon>
        <taxon>Bacteroidota</taxon>
        <taxon>Chitinophagia</taxon>
        <taxon>Chitinophagales</taxon>
        <taxon>Chitinophagaceae</taxon>
        <taxon>Chitinophaga</taxon>
    </lineage>
</organism>
<dbReference type="RefSeq" id="WP_354661151.1">
    <property type="nucleotide sequence ID" value="NZ_JBEXAC010000002.1"/>
</dbReference>
<name>A0ABV2T654_9BACT</name>
<keyword evidence="3" id="KW-1185">Reference proteome</keyword>
<feature type="chain" id="PRO_5047458377" evidence="1">
    <location>
        <begin position="20"/>
        <end position="138"/>
    </location>
</feature>
<dbReference type="EMBL" id="JBEXAC010000002">
    <property type="protein sequence ID" value="MET6998507.1"/>
    <property type="molecule type" value="Genomic_DNA"/>
</dbReference>
<reference evidence="2 3" key="1">
    <citation type="submission" date="2024-06" db="EMBL/GenBank/DDBJ databases">
        <title>Chitinophaga defluvii sp. nov., isolated from municipal sewage.</title>
        <authorList>
            <person name="Zhang L."/>
        </authorList>
    </citation>
    <scope>NUCLEOTIDE SEQUENCE [LARGE SCALE GENOMIC DNA]</scope>
    <source>
        <strain evidence="2 3">H8</strain>
    </source>
</reference>
<evidence type="ECO:0000313" key="2">
    <source>
        <dbReference type="EMBL" id="MET6998507.1"/>
    </source>
</evidence>
<dbReference type="Proteomes" id="UP001549749">
    <property type="component" value="Unassembled WGS sequence"/>
</dbReference>
<feature type="signal peptide" evidence="1">
    <location>
        <begin position="1"/>
        <end position="19"/>
    </location>
</feature>
<sequence length="138" mass="15595">MKKLVLFVLLLVATSTVNAQEYLYATYQNNNNGTISCSFRLYDRWPAGYLVANDYWCSLTLVEVLADNSEHTLSYLSVPYPSGLFHTIDVVNTLNVDATVYSGAATSKYYVRIMQYYPLSGSSLYMVKDTKTYPSYAN</sequence>